<evidence type="ECO:0000313" key="5">
    <source>
        <dbReference type="Proteomes" id="UP000664761"/>
    </source>
</evidence>
<dbReference type="PROSITE" id="PS50125">
    <property type="entry name" value="GUANYLATE_CYCLASE_2"/>
    <property type="match status" value="1"/>
</dbReference>
<dbReference type="InterPro" id="IPR001054">
    <property type="entry name" value="A/G_cyclase"/>
</dbReference>
<evidence type="ECO:0000259" key="3">
    <source>
        <dbReference type="PROSITE" id="PS50125"/>
    </source>
</evidence>
<dbReference type="CDD" id="cd07302">
    <property type="entry name" value="CHD"/>
    <property type="match status" value="1"/>
</dbReference>
<protein>
    <submittedName>
        <fullName evidence="4">Adenylate/guanylate cyclase domain-containing protein</fullName>
    </submittedName>
</protein>
<dbReference type="InterPro" id="IPR050697">
    <property type="entry name" value="Adenylyl/Guanylyl_Cyclase_3/4"/>
</dbReference>
<dbReference type="Pfam" id="PF13239">
    <property type="entry name" value="2TM"/>
    <property type="match status" value="1"/>
</dbReference>
<comment type="caution">
    <text evidence="4">The sequence shown here is derived from an EMBL/GenBank/DDBJ whole genome shotgun (WGS) entry which is preliminary data.</text>
</comment>
<gene>
    <name evidence="4" type="ORF">J0X12_16670</name>
</gene>
<feature type="transmembrane region" description="Helical" evidence="2">
    <location>
        <begin position="219"/>
        <end position="240"/>
    </location>
</feature>
<keyword evidence="2" id="KW-0472">Membrane</keyword>
<dbReference type="PANTHER" id="PTHR43081:SF19">
    <property type="entry name" value="PH-SENSITIVE ADENYLATE CYCLASE RV1264"/>
    <property type="match status" value="1"/>
</dbReference>
<keyword evidence="2" id="KW-1133">Transmembrane helix</keyword>
<dbReference type="Gene3D" id="3.30.70.1230">
    <property type="entry name" value="Nucleotide cyclase"/>
    <property type="match status" value="1"/>
</dbReference>
<dbReference type="InterPro" id="IPR025698">
    <property type="entry name" value="2TM_dom"/>
</dbReference>
<name>A0ABS3F9Q6_9PROT</name>
<evidence type="ECO:0000256" key="1">
    <source>
        <dbReference type="SAM" id="MobiDB-lite"/>
    </source>
</evidence>
<accession>A0ABS3F9Q6</accession>
<reference evidence="4 5" key="1">
    <citation type="submission" date="2021-03" db="EMBL/GenBank/DDBJ databases">
        <title>Sneathiella sp. CAU 1612 isolated from Kang Won-do.</title>
        <authorList>
            <person name="Kim W."/>
        </authorList>
    </citation>
    <scope>NUCLEOTIDE SEQUENCE [LARGE SCALE GENOMIC DNA]</scope>
    <source>
        <strain evidence="4 5">CAU 1612</strain>
    </source>
</reference>
<sequence length="290" mass="32688">MNVELDRKLTTILCADVSGYSRLMNDDEGKTLERLKITREIFREIIARYGGRIVNMTGDGLVSEFSSVVKAVQCAVEVQNKINKDNAPLPADDQMLYRIGINLGDVIIEGDDIFGDGVNVAARLEAMAPVGGICISGSVFEQVKNKLPREFKFLGNREVKNIAEPVAVYSLTLSEPPGKQPQPSSHPIPLSEDHAEDSREEDAEEDKRIRAYVKKQAGFYRRAMTFGTIILCLFIINMATSANYWWFLWPMASFLVILALDAVRLFGLGDRTDEWEKRKIAKLKSRNRRR</sequence>
<feature type="region of interest" description="Disordered" evidence="1">
    <location>
        <begin position="174"/>
        <end position="206"/>
    </location>
</feature>
<dbReference type="SUPFAM" id="SSF55073">
    <property type="entry name" value="Nucleotide cyclase"/>
    <property type="match status" value="1"/>
</dbReference>
<dbReference type="Proteomes" id="UP000664761">
    <property type="component" value="Unassembled WGS sequence"/>
</dbReference>
<dbReference type="RefSeq" id="WP_207047575.1">
    <property type="nucleotide sequence ID" value="NZ_JAFLNC010000006.1"/>
</dbReference>
<dbReference type="EMBL" id="JAFLNC010000006">
    <property type="protein sequence ID" value="MBO0335257.1"/>
    <property type="molecule type" value="Genomic_DNA"/>
</dbReference>
<dbReference type="Pfam" id="PF00211">
    <property type="entry name" value="Guanylate_cyc"/>
    <property type="match status" value="1"/>
</dbReference>
<feature type="domain" description="Guanylate cyclase" evidence="3">
    <location>
        <begin position="11"/>
        <end position="125"/>
    </location>
</feature>
<organism evidence="4 5">
    <name type="scientific">Sneathiella sedimenti</name>
    <dbReference type="NCBI Taxonomy" id="2816034"/>
    <lineage>
        <taxon>Bacteria</taxon>
        <taxon>Pseudomonadati</taxon>
        <taxon>Pseudomonadota</taxon>
        <taxon>Alphaproteobacteria</taxon>
        <taxon>Sneathiellales</taxon>
        <taxon>Sneathiellaceae</taxon>
        <taxon>Sneathiella</taxon>
    </lineage>
</organism>
<keyword evidence="5" id="KW-1185">Reference proteome</keyword>
<dbReference type="InterPro" id="IPR029787">
    <property type="entry name" value="Nucleotide_cyclase"/>
</dbReference>
<keyword evidence="2" id="KW-0812">Transmembrane</keyword>
<proteinExistence type="predicted"/>
<evidence type="ECO:0000313" key="4">
    <source>
        <dbReference type="EMBL" id="MBO0335257.1"/>
    </source>
</evidence>
<feature type="transmembrane region" description="Helical" evidence="2">
    <location>
        <begin position="246"/>
        <end position="269"/>
    </location>
</feature>
<evidence type="ECO:0000256" key="2">
    <source>
        <dbReference type="SAM" id="Phobius"/>
    </source>
</evidence>
<dbReference type="PANTHER" id="PTHR43081">
    <property type="entry name" value="ADENYLATE CYCLASE, TERMINAL-DIFFERENTIATION SPECIFIC-RELATED"/>
    <property type="match status" value="1"/>
</dbReference>